<evidence type="ECO:0000313" key="2">
    <source>
        <dbReference type="EMBL" id="GJT93379.1"/>
    </source>
</evidence>
<feature type="region of interest" description="Disordered" evidence="1">
    <location>
        <begin position="1"/>
        <end position="28"/>
    </location>
</feature>
<gene>
    <name evidence="2" type="ORF">Tco_1082224</name>
</gene>
<organism evidence="2 3">
    <name type="scientific">Tanacetum coccineum</name>
    <dbReference type="NCBI Taxonomy" id="301880"/>
    <lineage>
        <taxon>Eukaryota</taxon>
        <taxon>Viridiplantae</taxon>
        <taxon>Streptophyta</taxon>
        <taxon>Embryophyta</taxon>
        <taxon>Tracheophyta</taxon>
        <taxon>Spermatophyta</taxon>
        <taxon>Magnoliopsida</taxon>
        <taxon>eudicotyledons</taxon>
        <taxon>Gunneridae</taxon>
        <taxon>Pentapetalae</taxon>
        <taxon>asterids</taxon>
        <taxon>campanulids</taxon>
        <taxon>Asterales</taxon>
        <taxon>Asteraceae</taxon>
        <taxon>Asteroideae</taxon>
        <taxon>Anthemideae</taxon>
        <taxon>Anthemidinae</taxon>
        <taxon>Tanacetum</taxon>
    </lineage>
</organism>
<comment type="caution">
    <text evidence="2">The sequence shown here is derived from an EMBL/GenBank/DDBJ whole genome shotgun (WGS) entry which is preliminary data.</text>
</comment>
<evidence type="ECO:0000313" key="3">
    <source>
        <dbReference type="Proteomes" id="UP001151760"/>
    </source>
</evidence>
<feature type="region of interest" description="Disordered" evidence="1">
    <location>
        <begin position="250"/>
        <end position="284"/>
    </location>
</feature>
<feature type="compositionally biased region" description="Basic and acidic residues" evidence="1">
    <location>
        <begin position="250"/>
        <end position="263"/>
    </location>
</feature>
<keyword evidence="3" id="KW-1185">Reference proteome</keyword>
<protein>
    <submittedName>
        <fullName evidence="2">Uncharacterized protein</fullName>
    </submittedName>
</protein>
<name>A0ABQ5I0L8_9ASTR</name>
<sequence>MEEDQAGPDPGQSHVALAGPNPESMHDDFISTIYPQVHESLKHTTEEHVQMDNPRCSTGTLSSMKNLDNFNFDDQFIADKSPENESGNGNVDTKVESMVTILIHQDSSSAPPLSTPVIDLSPPKLVSTPTVFTATTTITTTTLSTSTSSTTTKHNRFRVSCAVFTLELRDLPHKINQTVNYVVKEAVHIAFQAPLQDRFRELPEADMKEILHQRMFESGSYKTHPEHVALYEALEASMEWANRDEFLAEKDESRKRGCDDQDPHPPPPNSYLSKKKRHDSDASG</sequence>
<reference evidence="2" key="2">
    <citation type="submission" date="2022-01" db="EMBL/GenBank/DDBJ databases">
        <authorList>
            <person name="Yamashiro T."/>
            <person name="Shiraishi A."/>
            <person name="Satake H."/>
            <person name="Nakayama K."/>
        </authorList>
    </citation>
    <scope>NUCLEOTIDE SEQUENCE</scope>
</reference>
<accession>A0ABQ5I0L8</accession>
<proteinExistence type="predicted"/>
<evidence type="ECO:0000256" key="1">
    <source>
        <dbReference type="SAM" id="MobiDB-lite"/>
    </source>
</evidence>
<dbReference type="Proteomes" id="UP001151760">
    <property type="component" value="Unassembled WGS sequence"/>
</dbReference>
<reference evidence="2" key="1">
    <citation type="journal article" date="2022" name="Int. J. Mol. Sci.">
        <title>Draft Genome of Tanacetum Coccineum: Genomic Comparison of Closely Related Tanacetum-Family Plants.</title>
        <authorList>
            <person name="Yamashiro T."/>
            <person name="Shiraishi A."/>
            <person name="Nakayama K."/>
            <person name="Satake H."/>
        </authorList>
    </citation>
    <scope>NUCLEOTIDE SEQUENCE</scope>
</reference>
<dbReference type="EMBL" id="BQNB010020196">
    <property type="protein sequence ID" value="GJT93379.1"/>
    <property type="molecule type" value="Genomic_DNA"/>
</dbReference>